<proteinExistence type="predicted"/>
<keyword evidence="2" id="KW-1185">Reference proteome</keyword>
<organism evidence="1 2">
    <name type="scientific">Miniphocaeibacter halophilus</name>
    <dbReference type="NCBI Taxonomy" id="2931922"/>
    <lineage>
        <taxon>Bacteria</taxon>
        <taxon>Bacillati</taxon>
        <taxon>Bacillota</taxon>
        <taxon>Tissierellia</taxon>
        <taxon>Tissierellales</taxon>
        <taxon>Peptoniphilaceae</taxon>
        <taxon>Miniphocaeibacter</taxon>
    </lineage>
</organism>
<dbReference type="EMBL" id="CP066744">
    <property type="protein sequence ID" value="QQK09125.1"/>
    <property type="molecule type" value="Genomic_DNA"/>
</dbReference>
<sequence>METIKGRSPNTTKEYGYDISKFLKFITYRFNTKEFVNNNIDNIDISNFPEEYLKRIQLSDIHSYLAFLDRNYNDSATTRARKASSIRSFFKYLLNIRKIIDSNPSEELEIPKKQKRNPVYLTLDESIRLIKSVQNVENEIIRKRDQAILILFLNCGMRLSELSNIKLSDIKDDTLKVIGKGDKERTIYLNKSCNTAIDEYLKVRPETDDEFLFLSIRKSKMSNRAIQRRVDYYLELSGFDTTIYSTHKLRHTAATLMYKHGDVDIKILQEILGHTSVATTQIYTHVDNESLRSAINKNPLGDL</sequence>
<reference evidence="1 2" key="1">
    <citation type="journal article" date="2022" name="Int. J. Syst. Evol. Microbiol.">
        <title>Miniphocaeibacter halophilus sp. nov., an ammonium-tolerant acetate-producing bacterium isolated from a biogas system.</title>
        <authorList>
            <person name="Schnurer A."/>
            <person name="Singh A."/>
            <person name="Bi S."/>
            <person name="Qiao W."/>
            <person name="Westerholm M."/>
        </authorList>
    </citation>
    <scope>NUCLEOTIDE SEQUENCE [LARGE SCALE GENOMIC DNA]</scope>
    <source>
        <strain evidence="1 2">AMB_01</strain>
    </source>
</reference>
<name>A0AC61MTU9_9FIRM</name>
<evidence type="ECO:0000313" key="1">
    <source>
        <dbReference type="EMBL" id="QQK09125.1"/>
    </source>
</evidence>
<evidence type="ECO:0000313" key="2">
    <source>
        <dbReference type="Proteomes" id="UP000595814"/>
    </source>
</evidence>
<dbReference type="Proteomes" id="UP000595814">
    <property type="component" value="Chromosome"/>
</dbReference>
<gene>
    <name evidence="1" type="ORF">JFY71_10005</name>
</gene>
<protein>
    <submittedName>
        <fullName evidence="1">Tyrosine recombinase XerC</fullName>
    </submittedName>
</protein>
<accession>A0AC61MTU9</accession>